<keyword evidence="2 3" id="KW-0028">Amino-acid biosynthesis</keyword>
<dbReference type="PROSITE" id="PS51167">
    <property type="entry name" value="CHORISMATE_MUT_1"/>
    <property type="match status" value="1"/>
</dbReference>
<dbReference type="Gene3D" id="3.30.1330.40">
    <property type="entry name" value="RutC-like"/>
    <property type="match status" value="1"/>
</dbReference>
<feature type="binding site" evidence="2">
    <location>
        <position position="107"/>
    </location>
    <ligand>
        <name>prephenate</name>
        <dbReference type="ChEBI" id="CHEBI:29934"/>
    </ligand>
</feature>
<dbReference type="Pfam" id="PF07736">
    <property type="entry name" value="CM_1"/>
    <property type="match status" value="1"/>
</dbReference>
<name>A0A1I3VZ03_HALDA</name>
<dbReference type="PIRSF" id="PIRSF005965">
    <property type="entry name" value="Chor_mut_AroH"/>
    <property type="match status" value="1"/>
</dbReference>
<dbReference type="EMBL" id="FOSB01000006">
    <property type="protein sequence ID" value="SFK00390.1"/>
    <property type="molecule type" value="Genomic_DNA"/>
</dbReference>
<dbReference type="CDD" id="cd02185">
    <property type="entry name" value="AroH"/>
    <property type="match status" value="1"/>
</dbReference>
<dbReference type="GO" id="GO:0008652">
    <property type="term" value="P:amino acid biosynthetic process"/>
    <property type="evidence" value="ECO:0007669"/>
    <property type="project" value="UniProtKB-UniRule"/>
</dbReference>
<evidence type="ECO:0000313" key="4">
    <source>
        <dbReference type="EMBL" id="SFK00390.1"/>
    </source>
</evidence>
<dbReference type="Proteomes" id="UP000183557">
    <property type="component" value="Unassembled WGS sequence"/>
</dbReference>
<evidence type="ECO:0000256" key="1">
    <source>
        <dbReference type="NCBIfam" id="TIGR01796"/>
    </source>
</evidence>
<evidence type="ECO:0000256" key="2">
    <source>
        <dbReference type="PIRSR" id="PIRSR005965-1"/>
    </source>
</evidence>
<keyword evidence="5" id="KW-1185">Reference proteome</keyword>
<accession>A0A1I3VZ03</accession>
<feature type="binding site" evidence="2">
    <location>
        <position position="89"/>
    </location>
    <ligand>
        <name>prephenate</name>
        <dbReference type="ChEBI" id="CHEBI:29934"/>
    </ligand>
</feature>
<dbReference type="InterPro" id="IPR008243">
    <property type="entry name" value="Chorismate_mutase_AroH"/>
</dbReference>
<comment type="catalytic activity">
    <reaction evidence="3">
        <text>chorismate = prephenate</text>
        <dbReference type="Rhea" id="RHEA:13897"/>
        <dbReference type="ChEBI" id="CHEBI:29748"/>
        <dbReference type="ChEBI" id="CHEBI:29934"/>
        <dbReference type="EC" id="5.4.99.5"/>
    </reaction>
</comment>
<gene>
    <name evidence="4" type="ORF">SAMN04487936_106103</name>
</gene>
<dbReference type="AlphaFoldDB" id="A0A1I3VZ03"/>
<sequence>MIRGVRGATTVDKNEHDEIISKSLEMLQDLINLNNITAEDVVSVYFTVTADIDATFPAKSLRMVEGWTYVPVMCMREIPVPGSLEKCIRVMVTVNTGKSQKEIHHIYHYKAKKLRPDLKR</sequence>
<protein>
    <recommendedName>
        <fullName evidence="1 3">chorismate mutase</fullName>
        <ecNumber evidence="1 3">5.4.99.5</ecNumber>
    </recommendedName>
</protein>
<dbReference type="SUPFAM" id="SSF55298">
    <property type="entry name" value="YjgF-like"/>
    <property type="match status" value="1"/>
</dbReference>
<dbReference type="OrthoDB" id="9802232at2"/>
<dbReference type="GO" id="GO:0004106">
    <property type="term" value="F:chorismate mutase activity"/>
    <property type="evidence" value="ECO:0007669"/>
    <property type="project" value="UniProtKB-UniRule"/>
</dbReference>
<dbReference type="NCBIfam" id="TIGR01796">
    <property type="entry name" value="CM_mono_aroH"/>
    <property type="match status" value="1"/>
</dbReference>
<reference evidence="5" key="1">
    <citation type="submission" date="2016-10" db="EMBL/GenBank/DDBJ databases">
        <authorList>
            <person name="Varghese N."/>
            <person name="Submissions S."/>
        </authorList>
    </citation>
    <scope>NUCLEOTIDE SEQUENCE [LARGE SCALE GENOMIC DNA]</scope>
    <source>
        <strain evidence="5">CGMCC 1.3704</strain>
    </source>
</reference>
<dbReference type="PANTHER" id="PTHR21164">
    <property type="entry name" value="CHORISMATE MUTASE"/>
    <property type="match status" value="1"/>
</dbReference>
<dbReference type="PANTHER" id="PTHR21164:SF0">
    <property type="entry name" value="CHORISMATE MUTASE AROH"/>
    <property type="match status" value="1"/>
</dbReference>
<keyword evidence="2 3" id="KW-0057">Aromatic amino acid biosynthesis</keyword>
<dbReference type="GO" id="GO:0046417">
    <property type="term" value="P:chorismate metabolic process"/>
    <property type="evidence" value="ECO:0007669"/>
    <property type="project" value="TreeGrafter"/>
</dbReference>
<organism evidence="4 5">
    <name type="scientific">Halobacillus dabanensis</name>
    <dbReference type="NCBI Taxonomy" id="240302"/>
    <lineage>
        <taxon>Bacteria</taxon>
        <taxon>Bacillati</taxon>
        <taxon>Bacillota</taxon>
        <taxon>Bacilli</taxon>
        <taxon>Bacillales</taxon>
        <taxon>Bacillaceae</taxon>
        <taxon>Halobacillus</taxon>
    </lineage>
</organism>
<dbReference type="InterPro" id="IPR035959">
    <property type="entry name" value="RutC-like_sf"/>
</dbReference>
<dbReference type="RefSeq" id="WP_075036717.1">
    <property type="nucleotide sequence ID" value="NZ_FOSB01000006.1"/>
</dbReference>
<evidence type="ECO:0000313" key="5">
    <source>
        <dbReference type="Proteomes" id="UP000183557"/>
    </source>
</evidence>
<dbReference type="GO" id="GO:0009073">
    <property type="term" value="P:aromatic amino acid family biosynthetic process"/>
    <property type="evidence" value="ECO:0007669"/>
    <property type="project" value="UniProtKB-UniRule"/>
</dbReference>
<dbReference type="EC" id="5.4.99.5" evidence="1 3"/>
<evidence type="ECO:0000256" key="3">
    <source>
        <dbReference type="PROSITE-ProRule" id="PRU00514"/>
    </source>
</evidence>
<dbReference type="UniPathway" id="UPA00120">
    <property type="reaction ID" value="UER00203"/>
</dbReference>
<proteinExistence type="predicted"/>
<feature type="binding site" evidence="2">
    <location>
        <position position="6"/>
    </location>
    <ligand>
        <name>prephenate</name>
        <dbReference type="ChEBI" id="CHEBI:29934"/>
    </ligand>
</feature>
<keyword evidence="3" id="KW-0413">Isomerase</keyword>